<feature type="chain" id="PRO_5045779419" evidence="2">
    <location>
        <begin position="31"/>
        <end position="483"/>
    </location>
</feature>
<feature type="region of interest" description="Disordered" evidence="1">
    <location>
        <begin position="429"/>
        <end position="483"/>
    </location>
</feature>
<protein>
    <submittedName>
        <fullName evidence="3">Uncharacterized protein</fullName>
    </submittedName>
</protein>
<name>A0ABY6GSK5_9GAMM</name>
<accession>A0ABY6GSK5</accession>
<keyword evidence="2" id="KW-0732">Signal</keyword>
<proteinExistence type="predicted"/>
<dbReference type="Proteomes" id="UP001163255">
    <property type="component" value="Chromosome"/>
</dbReference>
<evidence type="ECO:0000313" key="4">
    <source>
        <dbReference type="Proteomes" id="UP001163255"/>
    </source>
</evidence>
<sequence length="483" mass="54745">MTHNIKYLKKKTFTALCFILFCIVSNSTHAVYYKVTKSDISFFIELSTIDSDSPLRLPVNDVNASSDFTIEEINSNNIAELQEQAVYNLRGTSPDSFNHIIQHLNCIYQTLSHPRFRHISNQIFEDDSHSLYINITINDHSNINVSEIMTRAAEIADQQVNSGAFTSWHPRPGGIMHNGSYIISLALTTSLQSTADSNRAEPISSPLAGIVNHAVDAFSQEIPRVPISYFSVTRANGRNTQRSPVIGLNYILPANEALSSTQRQELMRSGGEFLTPETENYARQRFIIAHTFQNTEESFNQMMSRMETLRSNLRTAGNHFTLRPFDFFPSDNRRHLTIYFMLYNLIRPEEKADAVLTVKGLRSIITPNSGLNTDNTIILGWQRPIYLYVTNPSLGEITHRTNPAMRLMTSLMNGVTTIWRFIAQIANPMSQTTSSEEEITEAITERPQPEENSPNGTSTEDPQPQESPVIYRHLNTRQFSNKE</sequence>
<evidence type="ECO:0000256" key="1">
    <source>
        <dbReference type="SAM" id="MobiDB-lite"/>
    </source>
</evidence>
<feature type="compositionally biased region" description="Polar residues" evidence="1">
    <location>
        <begin position="450"/>
        <end position="466"/>
    </location>
</feature>
<evidence type="ECO:0000313" key="3">
    <source>
        <dbReference type="EMBL" id="UYM15740.1"/>
    </source>
</evidence>
<feature type="signal peptide" evidence="2">
    <location>
        <begin position="1"/>
        <end position="30"/>
    </location>
</feature>
<dbReference type="RefSeq" id="WP_262597912.1">
    <property type="nucleotide sequence ID" value="NZ_CP103300.1"/>
</dbReference>
<keyword evidence="4" id="KW-1185">Reference proteome</keyword>
<dbReference type="EMBL" id="CP103300">
    <property type="protein sequence ID" value="UYM15740.1"/>
    <property type="molecule type" value="Genomic_DNA"/>
</dbReference>
<reference evidence="3" key="1">
    <citation type="submission" date="2022-10" db="EMBL/GenBank/DDBJ databases">
        <title>Completed Genome Sequence of two octocoral isolated bacterium, Endozoicomonas euniceicola EF212T and Endozoicomonas gorgoniicola PS125T.</title>
        <authorList>
            <person name="Chiou Y.-J."/>
            <person name="Chen Y.-H."/>
        </authorList>
    </citation>
    <scope>NUCLEOTIDE SEQUENCE</scope>
    <source>
        <strain evidence="3">EF212</strain>
    </source>
</reference>
<gene>
    <name evidence="3" type="ORF">NX720_23415</name>
</gene>
<evidence type="ECO:0000256" key="2">
    <source>
        <dbReference type="SAM" id="SignalP"/>
    </source>
</evidence>
<organism evidence="3 4">
    <name type="scientific">Endozoicomonas euniceicola</name>
    <dbReference type="NCBI Taxonomy" id="1234143"/>
    <lineage>
        <taxon>Bacteria</taxon>
        <taxon>Pseudomonadati</taxon>
        <taxon>Pseudomonadota</taxon>
        <taxon>Gammaproteobacteria</taxon>
        <taxon>Oceanospirillales</taxon>
        <taxon>Endozoicomonadaceae</taxon>
        <taxon>Endozoicomonas</taxon>
    </lineage>
</organism>